<proteinExistence type="predicted"/>
<accession>A0ABM1JB36</accession>
<keyword evidence="3" id="KW-1185">Reference proteome</keyword>
<evidence type="ECO:0000259" key="2">
    <source>
        <dbReference type="Pfam" id="PF00089"/>
    </source>
</evidence>
<dbReference type="PANTHER" id="PTHR24252:SF7">
    <property type="entry name" value="HYALIN"/>
    <property type="match status" value="1"/>
</dbReference>
<dbReference type="InterPro" id="IPR043504">
    <property type="entry name" value="Peptidase_S1_PA_chymotrypsin"/>
</dbReference>
<dbReference type="SUPFAM" id="SSF50494">
    <property type="entry name" value="Trypsin-like serine proteases"/>
    <property type="match status" value="1"/>
</dbReference>
<dbReference type="RefSeq" id="XP_015189674.1">
    <property type="nucleotide sequence ID" value="XM_015334188.1"/>
</dbReference>
<dbReference type="InterPro" id="IPR018114">
    <property type="entry name" value="TRYPSIN_HIS"/>
</dbReference>
<feature type="non-terminal residue" evidence="4">
    <location>
        <position position="1"/>
    </location>
</feature>
<sequence length="151" mass="17613">KTRNRPKEFICRATIIKENLILTAAHCVYDEVNRRTQNLHKYYVVTGYMFYVSYDSVPHNKQFVTKSNKVNKSKKHINKRYLGLKGNLTADIAISEIETPFVFSDFLLLICLDDTFIDNALEKNEEFDRGVSGQDRLYLQHASFPYVPLNQ</sequence>
<organism evidence="3 4">
    <name type="scientific">Polistes dominula</name>
    <name type="common">European paper wasp</name>
    <name type="synonym">Vespa dominula</name>
    <dbReference type="NCBI Taxonomy" id="743375"/>
    <lineage>
        <taxon>Eukaryota</taxon>
        <taxon>Metazoa</taxon>
        <taxon>Ecdysozoa</taxon>
        <taxon>Arthropoda</taxon>
        <taxon>Hexapoda</taxon>
        <taxon>Insecta</taxon>
        <taxon>Pterygota</taxon>
        <taxon>Neoptera</taxon>
        <taxon>Endopterygota</taxon>
        <taxon>Hymenoptera</taxon>
        <taxon>Apocrita</taxon>
        <taxon>Aculeata</taxon>
        <taxon>Vespoidea</taxon>
        <taxon>Vespidae</taxon>
        <taxon>Polistinae</taxon>
        <taxon>Polistini</taxon>
        <taxon>Polistes</taxon>
    </lineage>
</organism>
<dbReference type="PROSITE" id="PS00134">
    <property type="entry name" value="TRYPSIN_HIS"/>
    <property type="match status" value="1"/>
</dbReference>
<reference evidence="4" key="1">
    <citation type="submission" date="2025-08" db="UniProtKB">
        <authorList>
            <consortium name="RefSeq"/>
        </authorList>
    </citation>
    <scope>IDENTIFICATION</scope>
    <source>
        <tissue evidence="4">Whole body</tissue>
    </source>
</reference>
<dbReference type="Proteomes" id="UP000694924">
    <property type="component" value="Unplaced"/>
</dbReference>
<dbReference type="GeneID" id="107073496"/>
<feature type="domain" description="Peptidase S1" evidence="2">
    <location>
        <begin position="8"/>
        <end position="114"/>
    </location>
</feature>
<evidence type="ECO:0000313" key="4">
    <source>
        <dbReference type="RefSeq" id="XP_015189674.1"/>
    </source>
</evidence>
<keyword evidence="1" id="KW-1015">Disulfide bond</keyword>
<dbReference type="InterPro" id="IPR009003">
    <property type="entry name" value="Peptidase_S1_PA"/>
</dbReference>
<dbReference type="Pfam" id="PF00089">
    <property type="entry name" value="Trypsin"/>
    <property type="match status" value="1"/>
</dbReference>
<gene>
    <name evidence="4" type="primary">LOC107073496</name>
</gene>
<dbReference type="InterPro" id="IPR001254">
    <property type="entry name" value="Trypsin_dom"/>
</dbReference>
<evidence type="ECO:0000256" key="1">
    <source>
        <dbReference type="ARBA" id="ARBA00023157"/>
    </source>
</evidence>
<dbReference type="PANTHER" id="PTHR24252">
    <property type="entry name" value="ACROSIN-RELATED"/>
    <property type="match status" value="1"/>
</dbReference>
<name>A0ABM1JB36_POLDO</name>
<dbReference type="Gene3D" id="2.40.10.10">
    <property type="entry name" value="Trypsin-like serine proteases"/>
    <property type="match status" value="1"/>
</dbReference>
<evidence type="ECO:0000313" key="3">
    <source>
        <dbReference type="Proteomes" id="UP000694924"/>
    </source>
</evidence>
<protein>
    <submittedName>
        <fullName evidence="4">Prothrombin-like</fullName>
    </submittedName>
</protein>